<dbReference type="OrthoDB" id="3202396at2759"/>
<dbReference type="Pfam" id="PF13826">
    <property type="entry name" value="Monooxy_af470-like"/>
    <property type="match status" value="1"/>
</dbReference>
<keyword evidence="2" id="KW-1185">Reference proteome</keyword>
<dbReference type="STRING" id="1380566.A0A179FI03"/>
<dbReference type="RefSeq" id="XP_018141947.1">
    <property type="nucleotide sequence ID" value="XM_018285007.1"/>
</dbReference>
<name>A0A179FI03_METCM</name>
<dbReference type="Proteomes" id="UP000078397">
    <property type="component" value="Unassembled WGS sequence"/>
</dbReference>
<evidence type="ECO:0000313" key="2">
    <source>
        <dbReference type="Proteomes" id="UP000078397"/>
    </source>
</evidence>
<dbReference type="GeneID" id="28849001"/>
<dbReference type="KEGG" id="pchm:VFPPC_05888"/>
<evidence type="ECO:0000313" key="1">
    <source>
        <dbReference type="EMBL" id="OAQ64633.1"/>
    </source>
</evidence>
<dbReference type="InterPro" id="IPR025444">
    <property type="entry name" value="Monooxy_af470"/>
</dbReference>
<reference evidence="1 2" key="1">
    <citation type="journal article" date="2016" name="PLoS Pathog.">
        <title>Biosynthesis of antibiotic leucinostatins in bio-control fungus Purpureocillium lilacinum and their inhibition on phytophthora revealed by genome mining.</title>
        <authorList>
            <person name="Wang G."/>
            <person name="Liu Z."/>
            <person name="Lin R."/>
            <person name="Li E."/>
            <person name="Mao Z."/>
            <person name="Ling J."/>
            <person name="Yang Y."/>
            <person name="Yin W.B."/>
            <person name="Xie B."/>
        </authorList>
    </citation>
    <scope>NUCLEOTIDE SEQUENCE [LARGE SCALE GENOMIC DNA]</scope>
    <source>
        <strain evidence="1">170</strain>
    </source>
</reference>
<dbReference type="EMBL" id="LSBJ02000005">
    <property type="protein sequence ID" value="OAQ64633.1"/>
    <property type="molecule type" value="Genomic_DNA"/>
</dbReference>
<organism evidence="1 2">
    <name type="scientific">Pochonia chlamydosporia 170</name>
    <dbReference type="NCBI Taxonomy" id="1380566"/>
    <lineage>
        <taxon>Eukaryota</taxon>
        <taxon>Fungi</taxon>
        <taxon>Dikarya</taxon>
        <taxon>Ascomycota</taxon>
        <taxon>Pezizomycotina</taxon>
        <taxon>Sordariomycetes</taxon>
        <taxon>Hypocreomycetidae</taxon>
        <taxon>Hypocreales</taxon>
        <taxon>Clavicipitaceae</taxon>
        <taxon>Pochonia</taxon>
    </lineage>
</organism>
<accession>A0A179FI03</accession>
<proteinExistence type="predicted"/>
<dbReference type="AlphaFoldDB" id="A0A179FI03"/>
<sequence length="282" mass="31694">MVDFKPKLAPVTPPPLEKPIPLTILLVKSLLAHRQKVFLIATVQLIICTLFPGRYAIVPIATLLLCILTTEAIDYFLPRPSPPPAYMTTVVPGRTSSLLPRANGTFGSSPSSQPLVVFNLGVQFNHPQGRMCPHGKDIAEKFIEMNQSLRERREELGLISMTDWVGGKPSTADTLLMSYYFKDVESIHKFAHEEMHRKAWDWYNAVKPDHIGIFHETFVVPAHSYETIYANCKPLLLGAGLVKCDDMEGDKKWRNTLVSADSVALKSQWQRMNRDVDGVPKQ</sequence>
<gene>
    <name evidence="1" type="ORF">VFPPC_05888</name>
</gene>
<protein>
    <submittedName>
        <fullName evidence="1">Heme-containing dehydratase domain-containing protein</fullName>
    </submittedName>
</protein>
<comment type="caution">
    <text evidence="1">The sequence shown here is derived from an EMBL/GenBank/DDBJ whole genome shotgun (WGS) entry which is preliminary data.</text>
</comment>